<proteinExistence type="predicted"/>
<accession>R7YCL6</accession>
<dbReference type="EMBL" id="AQPW01000004">
    <property type="protein sequence ID" value="EON33741.1"/>
    <property type="molecule type" value="Genomic_DNA"/>
</dbReference>
<evidence type="ECO:0000313" key="2">
    <source>
        <dbReference type="Proteomes" id="UP000013569"/>
    </source>
</evidence>
<evidence type="ECO:0000313" key="1">
    <source>
        <dbReference type="EMBL" id="EON33741.1"/>
    </source>
</evidence>
<dbReference type="Proteomes" id="UP000013569">
    <property type="component" value="Unassembled WGS sequence"/>
</dbReference>
<comment type="caution">
    <text evidence="1">The sequence shown here is derived from an EMBL/GenBank/DDBJ whole genome shotgun (WGS) entry which is preliminary data.</text>
</comment>
<gene>
    <name evidence="1" type="ORF">GTC6_05222</name>
</gene>
<dbReference type="AlphaFoldDB" id="R7YCL6"/>
<organism evidence="1 2">
    <name type="scientific">Gordonia terrae C-6</name>
    <dbReference type="NCBI Taxonomy" id="1316928"/>
    <lineage>
        <taxon>Bacteria</taxon>
        <taxon>Bacillati</taxon>
        <taxon>Actinomycetota</taxon>
        <taxon>Actinomycetes</taxon>
        <taxon>Mycobacteriales</taxon>
        <taxon>Gordoniaceae</taxon>
        <taxon>Gordonia</taxon>
    </lineage>
</organism>
<sequence>MLSAAYDGHESQHAPTLAYMSYRWRKEMHATPEDFRKTPIDVVRRDLEYIAIERTIERSKSQQN</sequence>
<reference evidence="1 2" key="1">
    <citation type="journal article" date="2013" name="Genome Announc.">
        <title>Draft Genome Sequence of a Benzothiophene-Desulfurizing Bacterium, Gordona terrae Strain C-6.</title>
        <authorList>
            <person name="Wang W."/>
            <person name="Ma T."/>
            <person name="Ren Y."/>
            <person name="Li G."/>
        </authorList>
    </citation>
    <scope>NUCLEOTIDE SEQUENCE [LARGE SCALE GENOMIC DNA]</scope>
    <source>
        <strain evidence="1 2">C-6</strain>
    </source>
</reference>
<name>R7YCL6_9ACTN</name>
<protein>
    <submittedName>
        <fullName evidence="1">Uncharacterized protein</fullName>
    </submittedName>
</protein>